<evidence type="ECO:0000313" key="4">
    <source>
        <dbReference type="EMBL" id="MRY56482.1"/>
    </source>
</evidence>
<accession>A0A3D9ABH7</accession>
<evidence type="ECO:0000313" key="11">
    <source>
        <dbReference type="Proteomes" id="UP000461276"/>
    </source>
</evidence>
<gene>
    <name evidence="7" type="ORF">DW782_21490</name>
    <name evidence="4" type="ORF">GKD59_00825</name>
    <name evidence="5" type="ORF">GKD67_13645</name>
    <name evidence="6" type="ORF">GKD68_11375</name>
    <name evidence="8" type="ORF">P2T59_17235</name>
</gene>
<dbReference type="EMBL" id="WKLT01000001">
    <property type="protein sequence ID" value="MRY56482.1"/>
    <property type="molecule type" value="Genomic_DNA"/>
</dbReference>
<feature type="chain" id="PRO_5043181911" evidence="2">
    <location>
        <begin position="22"/>
        <end position="292"/>
    </location>
</feature>
<dbReference type="EMBL" id="CP120353">
    <property type="protein sequence ID" value="WET63430.1"/>
    <property type="molecule type" value="Genomic_DNA"/>
</dbReference>
<protein>
    <submittedName>
        <fullName evidence="6">T9SS type A sorting domain-containing protein</fullName>
    </submittedName>
    <submittedName>
        <fullName evidence="7">Tail fiber domain-containing protein</fullName>
    </submittedName>
</protein>
<organism evidence="6 10">
    <name type="scientific">Parabacteroides distasonis</name>
    <dbReference type="NCBI Taxonomy" id="823"/>
    <lineage>
        <taxon>Bacteria</taxon>
        <taxon>Pseudomonadati</taxon>
        <taxon>Bacteroidota</taxon>
        <taxon>Bacteroidia</taxon>
        <taxon>Bacteroidales</taxon>
        <taxon>Tannerellaceae</taxon>
        <taxon>Parabacteroides</taxon>
    </lineage>
</organism>
<feature type="coiled-coil region" evidence="1">
    <location>
        <begin position="169"/>
        <end position="196"/>
    </location>
</feature>
<dbReference type="Gene3D" id="1.10.10.10">
    <property type="entry name" value="Winged helix-like DNA-binding domain superfamily/Winged helix DNA-binding domain"/>
    <property type="match status" value="1"/>
</dbReference>
<dbReference type="PROSITE" id="PS51688">
    <property type="entry name" value="ICA"/>
    <property type="match status" value="1"/>
</dbReference>
<dbReference type="NCBIfam" id="TIGR04183">
    <property type="entry name" value="Por_Secre_tail"/>
    <property type="match status" value="1"/>
</dbReference>
<dbReference type="Proteomes" id="UP000284660">
    <property type="component" value="Unassembled WGS sequence"/>
</dbReference>
<evidence type="ECO:0000256" key="2">
    <source>
        <dbReference type="SAM" id="SignalP"/>
    </source>
</evidence>
<feature type="signal peptide" evidence="2">
    <location>
        <begin position="1"/>
        <end position="21"/>
    </location>
</feature>
<name>A0A3D9ABH7_PARDI</name>
<evidence type="ECO:0000256" key="1">
    <source>
        <dbReference type="SAM" id="Coils"/>
    </source>
</evidence>
<dbReference type="EMBL" id="QSJN01000029">
    <property type="protein sequence ID" value="RHD70753.1"/>
    <property type="molecule type" value="Genomic_DNA"/>
</dbReference>
<evidence type="ECO:0000313" key="6">
    <source>
        <dbReference type="EMBL" id="MRZ55350.1"/>
    </source>
</evidence>
<dbReference type="RefSeq" id="WP_005863685.1">
    <property type="nucleotide sequence ID" value="NZ_AP019729.1"/>
</dbReference>
<dbReference type="EMBL" id="WKNE01000007">
    <property type="protein sequence ID" value="MRZ55350.1"/>
    <property type="molecule type" value="Genomic_DNA"/>
</dbReference>
<evidence type="ECO:0000313" key="8">
    <source>
        <dbReference type="EMBL" id="WET63430.1"/>
    </source>
</evidence>
<dbReference type="Pfam" id="PF13884">
    <property type="entry name" value="Peptidase_S74"/>
    <property type="match status" value="1"/>
</dbReference>
<keyword evidence="2" id="KW-0732">Signal</keyword>
<dbReference type="Proteomes" id="UP001221009">
    <property type="component" value="Chromosome"/>
</dbReference>
<evidence type="ECO:0000259" key="3">
    <source>
        <dbReference type="PROSITE" id="PS51688"/>
    </source>
</evidence>
<reference evidence="10 11" key="2">
    <citation type="journal article" date="2019" name="Nat. Med.">
        <title>A library of human gut bacterial isolates paired with longitudinal multiomics data enables mechanistic microbiome research.</title>
        <authorList>
            <person name="Poyet M."/>
            <person name="Groussin M."/>
            <person name="Gibbons S.M."/>
            <person name="Avila-Pacheco J."/>
            <person name="Jiang X."/>
            <person name="Kearney S.M."/>
            <person name="Perrotta A.R."/>
            <person name="Berdy B."/>
            <person name="Zhao S."/>
            <person name="Lieberman T.D."/>
            <person name="Swanson P.K."/>
            <person name="Smith M."/>
            <person name="Roesemann S."/>
            <person name="Alexander J.E."/>
            <person name="Rich S.A."/>
            <person name="Livny J."/>
            <person name="Vlamakis H."/>
            <person name="Clish C."/>
            <person name="Bullock K."/>
            <person name="Deik A."/>
            <person name="Scott J."/>
            <person name="Pierce K.A."/>
            <person name="Xavier R.J."/>
            <person name="Alm E.J."/>
        </authorList>
    </citation>
    <scope>NUCLEOTIDE SEQUENCE [LARGE SCALE GENOMIC DNA]</scope>
    <source>
        <strain evidence="6 10">BIOML-A2</strain>
        <strain evidence="4 12">BIOML-A41</strain>
        <strain evidence="5 11">BIOML-A9</strain>
    </source>
</reference>
<sequence length="292" mass="31838">MKRSVSLLGILCLFVSFSVQAQYTNIQTWGQKLYYNGSDYPGTFLKLKVAVANPRISGTGGKVVFYDSESSQYNYIEVKGVYQSSDARLKTNITPLNSGLGTILGLKPVSYNWKSETSQLRSAEAVPSKAFGFLAQEVAEVMPEIVTLSSTGDSLVDYTAVIPVLVQAVKELDATIQQLELQLDEKANLSDLQNNKNLTSKSLLSNAVMNQNTPNPFNSTTNISFTIPTSARSAFISICNLQGTQVKKFDIATRGEGSIMVSFSDLGVAGMYMYSLVVDGQLISTKRMLLVQ</sequence>
<dbReference type="AlphaFoldDB" id="A0A3D9ABH7"/>
<dbReference type="Proteomes" id="UP000463337">
    <property type="component" value="Unassembled WGS sequence"/>
</dbReference>
<dbReference type="Proteomes" id="UP000461276">
    <property type="component" value="Unassembled WGS sequence"/>
</dbReference>
<keyword evidence="1" id="KW-0175">Coiled coil</keyword>
<reference evidence="7 9" key="1">
    <citation type="submission" date="2018-08" db="EMBL/GenBank/DDBJ databases">
        <title>A genome reference for cultivated species of the human gut microbiota.</title>
        <authorList>
            <person name="Zou Y."/>
            <person name="Xue W."/>
            <person name="Luo G."/>
        </authorList>
    </citation>
    <scope>NUCLEOTIDE SEQUENCE [LARGE SCALE GENOMIC DNA]</scope>
    <source>
        <strain evidence="7 9">AM30-4</strain>
    </source>
</reference>
<dbReference type="InterPro" id="IPR030392">
    <property type="entry name" value="S74_ICA"/>
</dbReference>
<dbReference type="DNASU" id="5308189"/>
<evidence type="ECO:0000313" key="5">
    <source>
        <dbReference type="EMBL" id="MRY94248.1"/>
    </source>
</evidence>
<proteinExistence type="predicted"/>
<dbReference type="InterPro" id="IPR026444">
    <property type="entry name" value="Secre_tail"/>
</dbReference>
<evidence type="ECO:0000313" key="12">
    <source>
        <dbReference type="Proteomes" id="UP000463337"/>
    </source>
</evidence>
<dbReference type="Proteomes" id="UP000432516">
    <property type="component" value="Unassembled WGS sequence"/>
</dbReference>
<evidence type="ECO:0000313" key="9">
    <source>
        <dbReference type="Proteomes" id="UP000284660"/>
    </source>
</evidence>
<dbReference type="InterPro" id="IPR036388">
    <property type="entry name" value="WH-like_DNA-bd_sf"/>
</dbReference>
<feature type="domain" description="Peptidase S74" evidence="3">
    <location>
        <begin position="85"/>
        <end position="183"/>
    </location>
</feature>
<evidence type="ECO:0000313" key="10">
    <source>
        <dbReference type="Proteomes" id="UP000432516"/>
    </source>
</evidence>
<dbReference type="EMBL" id="WKMY01000009">
    <property type="protein sequence ID" value="MRY94248.1"/>
    <property type="molecule type" value="Genomic_DNA"/>
</dbReference>
<evidence type="ECO:0000313" key="7">
    <source>
        <dbReference type="EMBL" id="RHD70753.1"/>
    </source>
</evidence>
<reference evidence="8" key="3">
    <citation type="submission" date="2023-03" db="EMBL/GenBank/DDBJ databases">
        <title>Parabacteroides distasonis, a bacteria resistant against UC.</title>
        <authorList>
            <person name="Dai W."/>
        </authorList>
    </citation>
    <scope>NUCLEOTIDE SEQUENCE</scope>
    <source>
        <strain evidence="8">F1-28</strain>
    </source>
</reference>